<evidence type="ECO:0000313" key="4">
    <source>
        <dbReference type="Proteomes" id="UP000485058"/>
    </source>
</evidence>
<evidence type="ECO:0000256" key="2">
    <source>
        <dbReference type="RuleBase" id="RU000587"/>
    </source>
</evidence>
<evidence type="ECO:0000313" key="3">
    <source>
        <dbReference type="EMBL" id="GFH33411.1"/>
    </source>
</evidence>
<dbReference type="EC" id="2.4.1.1" evidence="2"/>
<name>A0A6A0AMD7_HAELA</name>
<dbReference type="GO" id="GO:0005737">
    <property type="term" value="C:cytoplasm"/>
    <property type="evidence" value="ECO:0007669"/>
    <property type="project" value="TreeGrafter"/>
</dbReference>
<gene>
    <name evidence="3" type="ORF">HaLaN_32781</name>
</gene>
<organism evidence="3 4">
    <name type="scientific">Haematococcus lacustris</name>
    <name type="common">Green alga</name>
    <name type="synonym">Haematococcus pluvialis</name>
    <dbReference type="NCBI Taxonomy" id="44745"/>
    <lineage>
        <taxon>Eukaryota</taxon>
        <taxon>Viridiplantae</taxon>
        <taxon>Chlorophyta</taxon>
        <taxon>core chlorophytes</taxon>
        <taxon>Chlorophyceae</taxon>
        <taxon>CS clade</taxon>
        <taxon>Chlamydomonadales</taxon>
        <taxon>Haematococcaceae</taxon>
        <taxon>Haematococcus</taxon>
    </lineage>
</organism>
<keyword evidence="2" id="KW-0119">Carbohydrate metabolism</keyword>
<feature type="non-terminal residue" evidence="3">
    <location>
        <position position="1"/>
    </location>
</feature>
<proteinExistence type="inferred from homology"/>
<dbReference type="GO" id="GO:0005980">
    <property type="term" value="P:glycogen catabolic process"/>
    <property type="evidence" value="ECO:0007669"/>
    <property type="project" value="TreeGrafter"/>
</dbReference>
<sequence>ADEVPRLRGERRALKTDPRFDKVVGLIRSGLFGWEEYFAPIMDAITTGGDYYLVANDFVPYIEAQAKVDSLYRDQAAWNRMSIMSAAGMGKFSTDRTIAEYAK</sequence>
<dbReference type="PANTHER" id="PTHR11468:SF30">
    <property type="entry name" value="ALPHA-1,4 GLUCAN PHOSPHORYLASE"/>
    <property type="match status" value="1"/>
</dbReference>
<dbReference type="PANTHER" id="PTHR11468">
    <property type="entry name" value="GLYCOGEN PHOSPHORYLASE"/>
    <property type="match status" value="1"/>
</dbReference>
<dbReference type="SUPFAM" id="SSF53756">
    <property type="entry name" value="UDP-Glycosyltransferase/glycogen phosphorylase"/>
    <property type="match status" value="1"/>
</dbReference>
<dbReference type="Proteomes" id="UP000485058">
    <property type="component" value="Unassembled WGS sequence"/>
</dbReference>
<protein>
    <recommendedName>
        <fullName evidence="2">Alpha-1,4 glucan phosphorylase</fullName>
        <ecNumber evidence="2">2.4.1.1</ecNumber>
    </recommendedName>
</protein>
<comment type="similarity">
    <text evidence="1 2">Belongs to the glycogen phosphorylase family.</text>
</comment>
<keyword evidence="2" id="KW-0328">Glycosyltransferase</keyword>
<dbReference type="AlphaFoldDB" id="A0A6A0AMD7"/>
<keyword evidence="2" id="KW-0808">Transferase</keyword>
<accession>A0A6A0AMD7</accession>
<keyword evidence="2" id="KW-0663">Pyridoxal phosphate</keyword>
<evidence type="ECO:0000256" key="1">
    <source>
        <dbReference type="ARBA" id="ARBA00006047"/>
    </source>
</evidence>
<dbReference type="GO" id="GO:0030170">
    <property type="term" value="F:pyridoxal phosphate binding"/>
    <property type="evidence" value="ECO:0007669"/>
    <property type="project" value="TreeGrafter"/>
</dbReference>
<dbReference type="Pfam" id="PF00343">
    <property type="entry name" value="Phosphorylase"/>
    <property type="match status" value="1"/>
</dbReference>
<dbReference type="InterPro" id="IPR000811">
    <property type="entry name" value="Glyco_trans_35"/>
</dbReference>
<reference evidence="3 4" key="1">
    <citation type="submission" date="2020-02" db="EMBL/GenBank/DDBJ databases">
        <title>Draft genome sequence of Haematococcus lacustris strain NIES-144.</title>
        <authorList>
            <person name="Morimoto D."/>
            <person name="Nakagawa S."/>
            <person name="Yoshida T."/>
            <person name="Sawayama S."/>
        </authorList>
    </citation>
    <scope>NUCLEOTIDE SEQUENCE [LARGE SCALE GENOMIC DNA]</scope>
    <source>
        <strain evidence="3 4">NIES-144</strain>
    </source>
</reference>
<dbReference type="EMBL" id="BLLF01008510">
    <property type="protein sequence ID" value="GFH33411.1"/>
    <property type="molecule type" value="Genomic_DNA"/>
</dbReference>
<comment type="cofactor">
    <cofactor evidence="2">
        <name>pyridoxal 5'-phosphate</name>
        <dbReference type="ChEBI" id="CHEBI:597326"/>
    </cofactor>
</comment>
<comment type="function">
    <text evidence="2">Allosteric enzyme that catalyzes the rate-limiting step in glycogen catabolism, the phosphorolytic cleavage of glycogen to produce glucose-1-phosphate, and plays a central role in maintaining cellular and organismal glucose homeostasis.</text>
</comment>
<dbReference type="GO" id="GO:0008184">
    <property type="term" value="F:glycogen phosphorylase activity"/>
    <property type="evidence" value="ECO:0007669"/>
    <property type="project" value="InterPro"/>
</dbReference>
<keyword evidence="4" id="KW-1185">Reference proteome</keyword>
<dbReference type="Gene3D" id="3.40.50.2000">
    <property type="entry name" value="Glycogen Phosphorylase B"/>
    <property type="match status" value="1"/>
</dbReference>
<comment type="caution">
    <text evidence="3">The sequence shown here is derived from an EMBL/GenBank/DDBJ whole genome shotgun (WGS) entry which is preliminary data.</text>
</comment>
<comment type="catalytic activity">
    <reaction evidence="2">
        <text>[(1-&gt;4)-alpha-D-glucosyl](n) + phosphate = [(1-&gt;4)-alpha-D-glucosyl](n-1) + alpha-D-glucose 1-phosphate</text>
        <dbReference type="Rhea" id="RHEA:41732"/>
        <dbReference type="Rhea" id="RHEA-COMP:9584"/>
        <dbReference type="Rhea" id="RHEA-COMP:9586"/>
        <dbReference type="ChEBI" id="CHEBI:15444"/>
        <dbReference type="ChEBI" id="CHEBI:43474"/>
        <dbReference type="ChEBI" id="CHEBI:58601"/>
        <dbReference type="EC" id="2.4.1.1"/>
    </reaction>
</comment>
<feature type="non-terminal residue" evidence="3">
    <location>
        <position position="103"/>
    </location>
</feature>